<dbReference type="EMBL" id="FNOV01000007">
    <property type="protein sequence ID" value="SDY29891.1"/>
    <property type="molecule type" value="Genomic_DNA"/>
</dbReference>
<protein>
    <submittedName>
        <fullName evidence="2">ATP-dependent Lon protease</fullName>
    </submittedName>
</protein>
<dbReference type="InterPro" id="IPR046838">
    <property type="entry name" value="BrxL_N"/>
</dbReference>
<dbReference type="NCBIfam" id="TIGR02688">
    <property type="entry name" value="BREX system Lon protease-like protein BrxL"/>
    <property type="match status" value="1"/>
</dbReference>
<keyword evidence="2" id="KW-0645">Protease</keyword>
<evidence type="ECO:0000259" key="1">
    <source>
        <dbReference type="Pfam" id="PF20442"/>
    </source>
</evidence>
<evidence type="ECO:0000313" key="3">
    <source>
        <dbReference type="Proteomes" id="UP000199249"/>
    </source>
</evidence>
<dbReference type="Pfam" id="PF20442">
    <property type="entry name" value="BrxL_N"/>
    <property type="match status" value="1"/>
</dbReference>
<keyword evidence="2" id="KW-0378">Hydrolase</keyword>
<dbReference type="STRING" id="651662.SAMN04488069_107113"/>
<gene>
    <name evidence="2" type="ORF">SAMN04488069_107113</name>
</gene>
<dbReference type="GO" id="GO:0008233">
    <property type="term" value="F:peptidase activity"/>
    <property type="evidence" value="ECO:0007669"/>
    <property type="project" value="UniProtKB-KW"/>
</dbReference>
<feature type="domain" description="BREX system Lon protease-like BrxL N-terminal" evidence="1">
    <location>
        <begin position="38"/>
        <end position="170"/>
    </location>
</feature>
<proteinExistence type="predicted"/>
<dbReference type="Pfam" id="PF13337">
    <property type="entry name" value="BrxL_ATPase"/>
    <property type="match status" value="1"/>
</dbReference>
<dbReference type="RefSeq" id="WP_092740299.1">
    <property type="nucleotide sequence ID" value="NZ_FNOV01000007.1"/>
</dbReference>
<dbReference type="Proteomes" id="UP000199249">
    <property type="component" value="Unassembled WGS sequence"/>
</dbReference>
<dbReference type="InterPro" id="IPR014061">
    <property type="entry name" value="BrxL-like"/>
</dbReference>
<name>A0A1H3IQC5_9BACT</name>
<reference evidence="3" key="1">
    <citation type="submission" date="2016-10" db="EMBL/GenBank/DDBJ databases">
        <authorList>
            <person name="Varghese N."/>
            <person name="Submissions S."/>
        </authorList>
    </citation>
    <scope>NUCLEOTIDE SEQUENCE [LARGE SCALE GENOMIC DNA]</scope>
    <source>
        <strain evidence="3">CGMCC 1.8975</strain>
    </source>
</reference>
<sequence>MNPNPDDLFSLFEPAAPALTPLVNGVDLALLETKVERVFGSVSIDKRRLPASKLQSRGIPGYVAEWVLESKVPGRGPLSAEDAAKVLDWASRVVPKPDEGNLIRNRLLNGESVRILTHVQVDVILTGKKAERVAKLPMIGEENAQIAEHLLESHPALLQQGMWGVAQLLYIRDQGVVITEFQPMQATVSLDRWHEARREFRLEEWRALLLLTMGYNPAAYSAEAQLLVLARLLPLVQKNVHLMELAPKGTGKSYIYENISPLVRLVSGGNVSPSVLFVNNQTNQPGILARYAVVVLDEVQTLKFDNPAEIVGGLKGYLANGKISRGGKHEMASDCSFVLLANITLDANQRPANDPLVVSELPAFLQETAFLDRIKGLIPGWEIPKLSPASFAEQSGLKADYFSDILLQLRQELTTDAYCARHINLGPDAYQRNQESVRALASGYMKLLFPHGEVSPEEFQKYCVAPAVKLRQGVWDQLYTLDAEYRKYGRYIAV</sequence>
<dbReference type="GO" id="GO:0006508">
    <property type="term" value="P:proteolysis"/>
    <property type="evidence" value="ECO:0007669"/>
    <property type="project" value="UniProtKB-KW"/>
</dbReference>
<dbReference type="OrthoDB" id="5297084at2"/>
<evidence type="ECO:0000313" key="2">
    <source>
        <dbReference type="EMBL" id="SDY29891.1"/>
    </source>
</evidence>
<keyword evidence="3" id="KW-1185">Reference proteome</keyword>
<dbReference type="AlphaFoldDB" id="A0A1H3IQC5"/>
<accession>A0A1H3IQC5</accession>
<organism evidence="2 3">
    <name type="scientific">Hymenobacter psychrophilus</name>
    <dbReference type="NCBI Taxonomy" id="651662"/>
    <lineage>
        <taxon>Bacteria</taxon>
        <taxon>Pseudomonadati</taxon>
        <taxon>Bacteroidota</taxon>
        <taxon>Cytophagia</taxon>
        <taxon>Cytophagales</taxon>
        <taxon>Hymenobacteraceae</taxon>
        <taxon>Hymenobacter</taxon>
    </lineage>
</organism>